<keyword evidence="2" id="KW-1185">Reference proteome</keyword>
<evidence type="ECO:0000313" key="2">
    <source>
        <dbReference type="Proteomes" id="UP000828390"/>
    </source>
</evidence>
<dbReference type="AlphaFoldDB" id="A0A9D4KCF8"/>
<protein>
    <submittedName>
        <fullName evidence="1">Uncharacterized protein</fullName>
    </submittedName>
</protein>
<name>A0A9D4KCF8_DREPO</name>
<reference evidence="1" key="1">
    <citation type="journal article" date="2019" name="bioRxiv">
        <title>The Genome of the Zebra Mussel, Dreissena polymorpha: A Resource for Invasive Species Research.</title>
        <authorList>
            <person name="McCartney M.A."/>
            <person name="Auch B."/>
            <person name="Kono T."/>
            <person name="Mallez S."/>
            <person name="Zhang Y."/>
            <person name="Obille A."/>
            <person name="Becker A."/>
            <person name="Abrahante J.E."/>
            <person name="Garbe J."/>
            <person name="Badalamenti J.P."/>
            <person name="Herman A."/>
            <person name="Mangelson H."/>
            <person name="Liachko I."/>
            <person name="Sullivan S."/>
            <person name="Sone E.D."/>
            <person name="Koren S."/>
            <person name="Silverstein K.A.T."/>
            <person name="Beckman K.B."/>
            <person name="Gohl D.M."/>
        </authorList>
    </citation>
    <scope>NUCLEOTIDE SEQUENCE</scope>
    <source>
        <strain evidence="1">Duluth1</strain>
        <tissue evidence="1">Whole animal</tissue>
    </source>
</reference>
<organism evidence="1 2">
    <name type="scientific">Dreissena polymorpha</name>
    <name type="common">Zebra mussel</name>
    <name type="synonym">Mytilus polymorpha</name>
    <dbReference type="NCBI Taxonomy" id="45954"/>
    <lineage>
        <taxon>Eukaryota</taxon>
        <taxon>Metazoa</taxon>
        <taxon>Spiralia</taxon>
        <taxon>Lophotrochozoa</taxon>
        <taxon>Mollusca</taxon>
        <taxon>Bivalvia</taxon>
        <taxon>Autobranchia</taxon>
        <taxon>Heteroconchia</taxon>
        <taxon>Euheterodonta</taxon>
        <taxon>Imparidentia</taxon>
        <taxon>Neoheterodontei</taxon>
        <taxon>Myida</taxon>
        <taxon>Dreissenoidea</taxon>
        <taxon>Dreissenidae</taxon>
        <taxon>Dreissena</taxon>
    </lineage>
</organism>
<comment type="caution">
    <text evidence="1">The sequence shown here is derived from an EMBL/GenBank/DDBJ whole genome shotgun (WGS) entry which is preliminary data.</text>
</comment>
<reference evidence="1" key="2">
    <citation type="submission" date="2020-11" db="EMBL/GenBank/DDBJ databases">
        <authorList>
            <person name="McCartney M.A."/>
            <person name="Auch B."/>
            <person name="Kono T."/>
            <person name="Mallez S."/>
            <person name="Becker A."/>
            <person name="Gohl D.M."/>
            <person name="Silverstein K.A.T."/>
            <person name="Koren S."/>
            <person name="Bechman K.B."/>
            <person name="Herman A."/>
            <person name="Abrahante J.E."/>
            <person name="Garbe J."/>
        </authorList>
    </citation>
    <scope>NUCLEOTIDE SEQUENCE</scope>
    <source>
        <strain evidence="1">Duluth1</strain>
        <tissue evidence="1">Whole animal</tissue>
    </source>
</reference>
<dbReference type="Proteomes" id="UP000828390">
    <property type="component" value="Unassembled WGS sequence"/>
</dbReference>
<gene>
    <name evidence="1" type="ORF">DPMN_110325</name>
</gene>
<evidence type="ECO:0000313" key="1">
    <source>
        <dbReference type="EMBL" id="KAH3836949.1"/>
    </source>
</evidence>
<dbReference type="EMBL" id="JAIWYP010000004">
    <property type="protein sequence ID" value="KAH3836949.1"/>
    <property type="molecule type" value="Genomic_DNA"/>
</dbReference>
<accession>A0A9D4KCF8</accession>
<sequence>MLGRSAVYDQSEFTNDHVTKTNKRYKCYQVRLQIQTAEALSRASTFSDKQPGFVTLGTVSLLLNRYSVGCDALVPSSGI</sequence>
<proteinExistence type="predicted"/>